<proteinExistence type="predicted"/>
<keyword evidence="1" id="KW-0732">Signal</keyword>
<dbReference type="AlphaFoldDB" id="A0A915K2Y1"/>
<dbReference type="Pfam" id="PF23069">
    <property type="entry name" value="DUF7042"/>
    <property type="match status" value="1"/>
</dbReference>
<feature type="signal peptide" evidence="1">
    <location>
        <begin position="1"/>
        <end position="27"/>
    </location>
</feature>
<dbReference type="InterPro" id="IPR055471">
    <property type="entry name" value="DUF7043"/>
</dbReference>
<dbReference type="Pfam" id="PF23071">
    <property type="entry name" value="DUF7044"/>
    <property type="match status" value="1"/>
</dbReference>
<feature type="domain" description="DUF7042" evidence="2">
    <location>
        <begin position="142"/>
        <end position="233"/>
    </location>
</feature>
<feature type="domain" description="DUF7043" evidence="3">
    <location>
        <begin position="294"/>
        <end position="394"/>
    </location>
</feature>
<reference evidence="6" key="1">
    <citation type="submission" date="2022-11" db="UniProtKB">
        <authorList>
            <consortium name="WormBaseParasite"/>
        </authorList>
    </citation>
    <scope>IDENTIFICATION</scope>
</reference>
<name>A0A915K2Y1_ROMCU</name>
<dbReference type="OMA" id="INRTHIS"/>
<dbReference type="WBParaSite" id="nRc.2.0.1.t32561-RA">
    <property type="protein sequence ID" value="nRc.2.0.1.t32561-RA"/>
    <property type="gene ID" value="nRc.2.0.1.g32561"/>
</dbReference>
<evidence type="ECO:0000313" key="6">
    <source>
        <dbReference type="WBParaSite" id="nRc.2.0.1.t32561-RA"/>
    </source>
</evidence>
<evidence type="ECO:0000313" key="5">
    <source>
        <dbReference type="Proteomes" id="UP000887565"/>
    </source>
</evidence>
<keyword evidence="5" id="KW-1185">Reference proteome</keyword>
<evidence type="ECO:0000259" key="4">
    <source>
        <dbReference type="Pfam" id="PF23071"/>
    </source>
</evidence>
<sequence>MRICSPFIATVYKSSLGILFWLGSVLSADDYSDESSGCVLPTSYYGIWHFLTDQGILSTMKISKTSIDIRGRCRKAQADRYLFVDIVEHNVECWRYMFFYQKHENVILFKESRCFYDSGDEPDSGDLTDALMFTLIRVGAKSEPCPVKVPFHFNYSSDFDSTRCFSHPSSRVDICSTNHRLAFTYEPCVDPSAFDTVGWKEEIECLASWTDDHMKKRQRFVARILNSGKSGNCCLICVSYYGPSTGARDTKNILDSHKVTNGQYSSVDHLNRGSMCKSFAHWLIHDHVDRNKSKIWQTLGNKADKLLYVFRREECTIYGPNSSSNVFSVSRCVVERLVDEMFAEFIVHETIGCESFYKCIRVYRRTDQIVQLFISVPSNAESYSNLCQNENFIDPHMNTLSLTQPQTTPCPFSRGLYQADVCGRQSAEMNFGCNDPNELSLNYQCKYGVPEKFVCIGMWNDMELSYLIAQRIDDGDSYCIIFPPSQKRNIFLQIGDTCDRPVNTEKNQSTLLSLNASFQTFCDQVVSNPIALSSVARNLDVGFVVFATVLIMRL</sequence>
<evidence type="ECO:0000259" key="2">
    <source>
        <dbReference type="Pfam" id="PF23069"/>
    </source>
</evidence>
<dbReference type="PANTHER" id="PTHR22255:SF9">
    <property type="entry name" value="LP06548P"/>
    <property type="match status" value="1"/>
</dbReference>
<dbReference type="InterPro" id="IPR055470">
    <property type="entry name" value="DUF7042"/>
</dbReference>
<evidence type="ECO:0000259" key="3">
    <source>
        <dbReference type="Pfam" id="PF23070"/>
    </source>
</evidence>
<dbReference type="Pfam" id="PF23070">
    <property type="entry name" value="DUF7043"/>
    <property type="match status" value="1"/>
</dbReference>
<evidence type="ECO:0000256" key="1">
    <source>
        <dbReference type="SAM" id="SignalP"/>
    </source>
</evidence>
<accession>A0A915K2Y1</accession>
<organism evidence="5 6">
    <name type="scientific">Romanomermis culicivorax</name>
    <name type="common">Nematode worm</name>
    <dbReference type="NCBI Taxonomy" id="13658"/>
    <lineage>
        <taxon>Eukaryota</taxon>
        <taxon>Metazoa</taxon>
        <taxon>Ecdysozoa</taxon>
        <taxon>Nematoda</taxon>
        <taxon>Enoplea</taxon>
        <taxon>Dorylaimia</taxon>
        <taxon>Mermithida</taxon>
        <taxon>Mermithoidea</taxon>
        <taxon>Mermithidae</taxon>
        <taxon>Romanomermis</taxon>
    </lineage>
</organism>
<dbReference type="PANTHER" id="PTHR22255">
    <property type="entry name" value="LP06548P"/>
    <property type="match status" value="1"/>
</dbReference>
<dbReference type="InterPro" id="IPR055472">
    <property type="entry name" value="DUF7044"/>
</dbReference>
<dbReference type="Proteomes" id="UP000887565">
    <property type="component" value="Unplaced"/>
</dbReference>
<protein>
    <submittedName>
        <fullName evidence="6">Uncharacterized protein</fullName>
    </submittedName>
</protein>
<feature type="chain" id="PRO_5037985815" evidence="1">
    <location>
        <begin position="28"/>
        <end position="554"/>
    </location>
</feature>
<feature type="domain" description="DUF7044" evidence="4">
    <location>
        <begin position="37"/>
        <end position="117"/>
    </location>
</feature>